<feature type="compositionally biased region" description="Polar residues" evidence="7">
    <location>
        <begin position="255"/>
        <end position="265"/>
    </location>
</feature>
<evidence type="ECO:0000313" key="9">
    <source>
        <dbReference type="EMBL" id="CDW84736.1"/>
    </source>
</evidence>
<organism evidence="9 10">
    <name type="scientific">Stylonychia lemnae</name>
    <name type="common">Ciliate</name>
    <dbReference type="NCBI Taxonomy" id="5949"/>
    <lineage>
        <taxon>Eukaryota</taxon>
        <taxon>Sar</taxon>
        <taxon>Alveolata</taxon>
        <taxon>Ciliophora</taxon>
        <taxon>Intramacronucleata</taxon>
        <taxon>Spirotrichea</taxon>
        <taxon>Stichotrichia</taxon>
        <taxon>Sporadotrichida</taxon>
        <taxon>Oxytrichidae</taxon>
        <taxon>Stylonychinae</taxon>
        <taxon>Stylonychia</taxon>
    </lineage>
</organism>
<evidence type="ECO:0000256" key="7">
    <source>
        <dbReference type="SAM" id="MobiDB-lite"/>
    </source>
</evidence>
<feature type="compositionally biased region" description="Polar residues" evidence="7">
    <location>
        <begin position="756"/>
        <end position="765"/>
    </location>
</feature>
<reference evidence="9 10" key="1">
    <citation type="submission" date="2014-06" db="EMBL/GenBank/DDBJ databases">
        <authorList>
            <person name="Swart Estienne"/>
        </authorList>
    </citation>
    <scope>NUCLEOTIDE SEQUENCE [LARGE SCALE GENOMIC DNA]</scope>
    <source>
        <strain evidence="9 10">130c</strain>
    </source>
</reference>
<keyword evidence="5" id="KW-0472">Membrane</keyword>
<accession>A0A078ARX6</accession>
<dbReference type="GO" id="GO:0016020">
    <property type="term" value="C:membrane"/>
    <property type="evidence" value="ECO:0007669"/>
    <property type="project" value="UniProtKB-SubCell"/>
</dbReference>
<feature type="region of interest" description="Disordered" evidence="7">
    <location>
        <begin position="235"/>
        <end position="265"/>
    </location>
</feature>
<dbReference type="Gene3D" id="3.60.40.10">
    <property type="entry name" value="PPM-type phosphatase domain"/>
    <property type="match status" value="1"/>
</dbReference>
<feature type="compositionally biased region" description="Polar residues" evidence="7">
    <location>
        <begin position="773"/>
        <end position="787"/>
    </location>
</feature>
<feature type="compositionally biased region" description="Polar residues" evidence="7">
    <location>
        <begin position="425"/>
        <end position="449"/>
    </location>
</feature>
<dbReference type="SUPFAM" id="SSF81606">
    <property type="entry name" value="PP2C-like"/>
    <property type="match status" value="1"/>
</dbReference>
<evidence type="ECO:0000256" key="3">
    <source>
        <dbReference type="ARBA" id="ARBA00022801"/>
    </source>
</evidence>
<feature type="compositionally biased region" description="Polar residues" evidence="7">
    <location>
        <begin position="235"/>
        <end position="244"/>
    </location>
</feature>
<dbReference type="PANTHER" id="PTHR47992">
    <property type="entry name" value="PROTEIN PHOSPHATASE"/>
    <property type="match status" value="1"/>
</dbReference>
<comment type="subcellular location">
    <subcellularLocation>
        <location evidence="1">Membrane</location>
        <topology evidence="1">Peripheral membrane protein</topology>
    </subcellularLocation>
</comment>
<feature type="compositionally biased region" description="Polar residues" evidence="7">
    <location>
        <begin position="13"/>
        <end position="45"/>
    </location>
</feature>
<feature type="compositionally biased region" description="Low complexity" evidence="7">
    <location>
        <begin position="1"/>
        <end position="12"/>
    </location>
</feature>
<feature type="region of interest" description="Disordered" evidence="7">
    <location>
        <begin position="618"/>
        <end position="646"/>
    </location>
</feature>
<keyword evidence="10" id="KW-1185">Reference proteome</keyword>
<feature type="region of interest" description="Disordered" evidence="7">
    <location>
        <begin position="1"/>
        <end position="51"/>
    </location>
</feature>
<name>A0A078ARX6_STYLE</name>
<feature type="region of interest" description="Disordered" evidence="7">
    <location>
        <begin position="88"/>
        <end position="116"/>
    </location>
</feature>
<feature type="domain" description="PPM-type phosphatase" evidence="8">
    <location>
        <begin position="677"/>
        <end position="1059"/>
    </location>
</feature>
<evidence type="ECO:0000256" key="4">
    <source>
        <dbReference type="ARBA" id="ARBA00022912"/>
    </source>
</evidence>
<dbReference type="InterPro" id="IPR000222">
    <property type="entry name" value="PP2C_BS"/>
</dbReference>
<dbReference type="Proteomes" id="UP000039865">
    <property type="component" value="Unassembled WGS sequence"/>
</dbReference>
<evidence type="ECO:0000313" key="10">
    <source>
        <dbReference type="Proteomes" id="UP000039865"/>
    </source>
</evidence>
<feature type="compositionally biased region" description="Polar residues" evidence="7">
    <location>
        <begin position="103"/>
        <end position="116"/>
    </location>
</feature>
<evidence type="ECO:0000256" key="5">
    <source>
        <dbReference type="ARBA" id="ARBA00023136"/>
    </source>
</evidence>
<protein>
    <submittedName>
        <fullName evidence="9">Protein phosphatase 2c containing protein</fullName>
    </submittedName>
</protein>
<comment type="similarity">
    <text evidence="6">Belongs to the PP2C family.</text>
</comment>
<evidence type="ECO:0000259" key="8">
    <source>
        <dbReference type="PROSITE" id="PS51746"/>
    </source>
</evidence>
<dbReference type="InParanoid" id="A0A078ARX6"/>
<feature type="region of interest" description="Disordered" evidence="7">
    <location>
        <begin position="756"/>
        <end position="802"/>
    </location>
</feature>
<dbReference type="PROSITE" id="PS51746">
    <property type="entry name" value="PPM_2"/>
    <property type="match status" value="1"/>
</dbReference>
<dbReference type="InterPro" id="IPR015655">
    <property type="entry name" value="PP2C"/>
</dbReference>
<evidence type="ECO:0000256" key="2">
    <source>
        <dbReference type="ARBA" id="ARBA00022723"/>
    </source>
</evidence>
<keyword evidence="2" id="KW-0479">Metal-binding</keyword>
<dbReference type="CDD" id="cd00143">
    <property type="entry name" value="PP2Cc"/>
    <property type="match status" value="1"/>
</dbReference>
<feature type="compositionally biased region" description="Polar residues" evidence="7">
    <location>
        <begin position="403"/>
        <end position="415"/>
    </location>
</feature>
<dbReference type="OrthoDB" id="10264738at2759"/>
<gene>
    <name evidence="9" type="primary">Contig499.g552</name>
    <name evidence="9" type="ORF">STYLEM_13803</name>
</gene>
<dbReference type="PROSITE" id="PS01032">
    <property type="entry name" value="PPM_1"/>
    <property type="match status" value="1"/>
</dbReference>
<dbReference type="GO" id="GO:0046872">
    <property type="term" value="F:metal ion binding"/>
    <property type="evidence" value="ECO:0007669"/>
    <property type="project" value="UniProtKB-KW"/>
</dbReference>
<dbReference type="GO" id="GO:0004722">
    <property type="term" value="F:protein serine/threonine phosphatase activity"/>
    <property type="evidence" value="ECO:0007669"/>
    <property type="project" value="InterPro"/>
</dbReference>
<dbReference type="InterPro" id="IPR036457">
    <property type="entry name" value="PPM-type-like_dom_sf"/>
</dbReference>
<dbReference type="InterPro" id="IPR001932">
    <property type="entry name" value="PPM-type_phosphatase-like_dom"/>
</dbReference>
<keyword evidence="3 6" id="KW-0378">Hydrolase</keyword>
<keyword evidence="4 6" id="KW-0904">Protein phosphatase</keyword>
<dbReference type="Pfam" id="PF00481">
    <property type="entry name" value="PP2C"/>
    <property type="match status" value="1"/>
</dbReference>
<dbReference type="SMART" id="SM00332">
    <property type="entry name" value="PP2Cc"/>
    <property type="match status" value="1"/>
</dbReference>
<evidence type="ECO:0000256" key="6">
    <source>
        <dbReference type="RuleBase" id="RU003465"/>
    </source>
</evidence>
<feature type="region of interest" description="Disordered" evidence="7">
    <location>
        <begin position="403"/>
        <end position="449"/>
    </location>
</feature>
<dbReference type="AlphaFoldDB" id="A0A078ARX6"/>
<dbReference type="EMBL" id="CCKQ01013105">
    <property type="protein sequence ID" value="CDW84736.1"/>
    <property type="molecule type" value="Genomic_DNA"/>
</dbReference>
<evidence type="ECO:0000256" key="1">
    <source>
        <dbReference type="ARBA" id="ARBA00004170"/>
    </source>
</evidence>
<sequence>MQAANSSSSANNIGNNHPQIRKQGLQSKSNYPSGHNLMSQSQSVPNLGAGMNINSHLSQNLKNAQSIDKKLNNNFNMSDEQAISLNLNGKKTTKQSNRRDPSEQFNPAGTFNRGQANFRTPVGFSPDRITAFQGGVDDQLPPGPDFSMNGNGISIAQSSYMKKSNSKMGGFNQGMGSPMIQNQAQMMKGSNSMRNLAAQQQQNVIGNPNLRNSFNQQQQNPAMTPQFYGNQVKQSSKLLNSQSESKLKQPKDTHGTSTPAVGTTGHYRNQRSAIENNAFQNFNQGERQDTIKTPQIRGGLVPVPNVNININSSAKLQNNININIINHNIQVNNSKNNRVFNNSRENQFGLSAQNMIQQYQIGRQQIQPEGPAPRQKKQKINGLIIDHEESDVELLEYQNQLPDFKSGSKQSNSKAGRSPGVVPNDSVNKSNSQRRNIKSGNQNVPIGGNSQIWAQSQNQFQNDIANQQQPRSFIQNIGSQAQIQLANQAQQQSNYNIKKYNPNQPPVEIIQDQNLFSSSVQQINLLQNYNSAGSKGVPQQKPSGGVAYKNNQAHLFNPTKKSFKGSNNQNSLTQNNSDQVSNIINMNAMSQQMQQQIPQSYQQQKQQQQIVMQPQNMGPVKAMRSQGNQGSTGSLRRNDSNSRSLRSGQIISSPQAFGMNDNNQQIQDLGLQDPILKYAFKSRGGYIPNKPSKTNQDSYFIVKNFASIRNNWFFGVCDGHGINGHFASDHVKKFLPQNIEFIDYMAVKNKITPMIASNRTPQQKSGKAMGLASKNQSQSRGQSPNNSKNEEHNIDENSHDSQNFNFESQSYLMSQDKMKRLAILTEGFLKTSFDIRRRSFDCNYSGSTVVSVMISGQKLICANVGDSRAILGSLKSKSISLKHTESIAQSSNHEPNKIWVAQALSRDHKPDAKDEKERILACNGRVDTFREPNGDPIGPARVWLKHENVPGLAMSRSIGDFVASSVGVSPEPGNKSIYLQSFIIEFIEVDLNEDDKFIVIASDGVWEFIKNEEVVNMVVPFWLQNNPEGACDKLVKESVAHWKKEDEVIDDITCIVVFLNVKTN</sequence>
<proteinExistence type="inferred from homology"/>
<feature type="compositionally biased region" description="Basic and acidic residues" evidence="7">
    <location>
        <begin position="245"/>
        <end position="254"/>
    </location>
</feature>
<feature type="compositionally biased region" description="Basic and acidic residues" evidence="7">
    <location>
        <begin position="788"/>
        <end position="799"/>
    </location>
</feature>